<dbReference type="NCBIfam" id="TIGR02610">
    <property type="entry name" value="PHA_gran_rgn"/>
    <property type="match status" value="1"/>
</dbReference>
<dbReference type="OrthoDB" id="287584at2"/>
<dbReference type="Proteomes" id="UP000260665">
    <property type="component" value="Unassembled WGS sequence"/>
</dbReference>
<name>A0A3E1RA93_9BURK</name>
<dbReference type="RefSeq" id="WP_117179037.1">
    <property type="nucleotide sequence ID" value="NZ_QFZK01000011.1"/>
</dbReference>
<evidence type="ECO:0000313" key="1">
    <source>
        <dbReference type="EMBL" id="RFO95952.1"/>
    </source>
</evidence>
<reference evidence="1 2" key="1">
    <citation type="submission" date="2018-05" db="EMBL/GenBank/DDBJ databases">
        <title>Rhodoferax soyangensis sp.nov., isolated from an oligotrophic freshwater lake.</title>
        <authorList>
            <person name="Park M."/>
        </authorList>
    </citation>
    <scope>NUCLEOTIDE SEQUENCE [LARGE SCALE GENOMIC DNA]</scope>
    <source>
        <strain evidence="1 2">IMCC26218</strain>
    </source>
</reference>
<protein>
    <submittedName>
        <fullName evidence="1">Polyhydroxyalkanoic acid synthase</fullName>
    </submittedName>
</protein>
<comment type="caution">
    <text evidence="1">The sequence shown here is derived from an EMBL/GenBank/DDBJ whole genome shotgun (WGS) entry which is preliminary data.</text>
</comment>
<evidence type="ECO:0000313" key="2">
    <source>
        <dbReference type="Proteomes" id="UP000260665"/>
    </source>
</evidence>
<dbReference type="AlphaFoldDB" id="A0A3E1RA93"/>
<organism evidence="1 2">
    <name type="scientific">Rhodoferax lacus</name>
    <dbReference type="NCBI Taxonomy" id="2184758"/>
    <lineage>
        <taxon>Bacteria</taxon>
        <taxon>Pseudomonadati</taxon>
        <taxon>Pseudomonadota</taxon>
        <taxon>Betaproteobacteria</taxon>
        <taxon>Burkholderiales</taxon>
        <taxon>Comamonadaceae</taxon>
        <taxon>Rhodoferax</taxon>
    </lineage>
</organism>
<accession>A0A3E1RA93</accession>
<dbReference type="Pfam" id="PF09650">
    <property type="entry name" value="PHA_gran_rgn"/>
    <property type="match status" value="1"/>
</dbReference>
<proteinExistence type="predicted"/>
<keyword evidence="2" id="KW-1185">Reference proteome</keyword>
<dbReference type="EMBL" id="QFZK01000011">
    <property type="protein sequence ID" value="RFO95952.1"/>
    <property type="molecule type" value="Genomic_DNA"/>
</dbReference>
<sequence>MAHLHIVRDHTLGMSAARKIALAWAQQAETEFGMACTYEEGKSADTVHFTRSGVKGSLLVNKERFELEATLGFLLGAFKDKIEAEVVKNLDALLASKPAAKKAVTKKGA</sequence>
<gene>
    <name evidence="1" type="ORF">DIC66_16120</name>
</gene>
<dbReference type="InterPro" id="IPR013433">
    <property type="entry name" value="PHA_gran_rgn"/>
</dbReference>